<dbReference type="Gene3D" id="3.40.1350.60">
    <property type="match status" value="1"/>
</dbReference>
<dbReference type="Proteomes" id="UP000574761">
    <property type="component" value="Unassembled WGS sequence"/>
</dbReference>
<dbReference type="InterPro" id="IPR041465">
    <property type="entry name" value="SfsA_N"/>
</dbReference>
<name>A0A7W6D6L8_9HYPH</name>
<dbReference type="CDD" id="cd22359">
    <property type="entry name" value="SfsA-like_bacterial"/>
    <property type="match status" value="1"/>
</dbReference>
<dbReference type="EMBL" id="JACIEE010000006">
    <property type="protein sequence ID" value="MBB3977736.1"/>
    <property type="molecule type" value="Genomic_DNA"/>
</dbReference>
<keyword evidence="5" id="KW-1185">Reference proteome</keyword>
<dbReference type="Gene3D" id="2.40.50.580">
    <property type="match status" value="1"/>
</dbReference>
<dbReference type="Pfam" id="PF03749">
    <property type="entry name" value="SfsA"/>
    <property type="match status" value="1"/>
</dbReference>
<organism evidence="4 5">
    <name type="scientific">Mycoplana azooxidifex</name>
    <dbReference type="NCBI Taxonomy" id="1636188"/>
    <lineage>
        <taxon>Bacteria</taxon>
        <taxon>Pseudomonadati</taxon>
        <taxon>Pseudomonadota</taxon>
        <taxon>Alphaproteobacteria</taxon>
        <taxon>Hyphomicrobiales</taxon>
        <taxon>Rhizobiaceae</taxon>
        <taxon>Mycoplana</taxon>
    </lineage>
</organism>
<dbReference type="AlphaFoldDB" id="A0A7W6D6L8"/>
<comment type="caution">
    <text evidence="4">The sequence shown here is derived from an EMBL/GenBank/DDBJ whole genome shotgun (WGS) entry which is preliminary data.</text>
</comment>
<dbReference type="InterPro" id="IPR005224">
    <property type="entry name" value="SfsA"/>
</dbReference>
<evidence type="ECO:0000256" key="1">
    <source>
        <dbReference type="HAMAP-Rule" id="MF_00095"/>
    </source>
</evidence>
<dbReference type="HAMAP" id="MF_00095">
    <property type="entry name" value="SfsA"/>
    <property type="match status" value="1"/>
</dbReference>
<sequence>MIFAPPLVPATLVQRYKRFLFDAVLGDGTAITGSCPNTGSMRGLTAPGSRIWLSEHDGPLRKYRHRFELIEADGTVVGVNTGLPNRLAEEAIRAGLVSDLASYPVVERERKYGRNSRIDLLLSGDGRAPTYVEVKNVHFSRTRGLAEFPDTATARGAKHLEELGDVAEAGCRAVMLYVVQRGDCDRFRICRDLDPVYAIAFERARSRGVEAYAVGCTVSALEIRPDALIAMDETAIAAL</sequence>
<feature type="domain" description="SfsA N-terminal OB" evidence="3">
    <location>
        <begin position="13"/>
        <end position="79"/>
    </location>
</feature>
<proteinExistence type="inferred from homology"/>
<comment type="similarity">
    <text evidence="1">Belongs to the SfsA family.</text>
</comment>
<gene>
    <name evidence="1" type="primary">sfsA</name>
    <name evidence="4" type="ORF">GGQ64_002950</name>
</gene>
<dbReference type="RefSeq" id="WP_183805509.1">
    <property type="nucleotide sequence ID" value="NZ_JACIEE010000006.1"/>
</dbReference>
<dbReference type="GO" id="GO:0003677">
    <property type="term" value="F:DNA binding"/>
    <property type="evidence" value="ECO:0007669"/>
    <property type="project" value="InterPro"/>
</dbReference>
<evidence type="ECO:0000313" key="5">
    <source>
        <dbReference type="Proteomes" id="UP000574761"/>
    </source>
</evidence>
<accession>A0A7W6D6L8</accession>
<evidence type="ECO:0000259" key="3">
    <source>
        <dbReference type="Pfam" id="PF17746"/>
    </source>
</evidence>
<dbReference type="PANTHER" id="PTHR30545">
    <property type="entry name" value="SUGAR FERMENTATION STIMULATION PROTEIN A"/>
    <property type="match status" value="1"/>
</dbReference>
<dbReference type="NCBIfam" id="TIGR00230">
    <property type="entry name" value="sfsA"/>
    <property type="match status" value="1"/>
</dbReference>
<evidence type="ECO:0000313" key="4">
    <source>
        <dbReference type="EMBL" id="MBB3977736.1"/>
    </source>
</evidence>
<reference evidence="4 5" key="1">
    <citation type="submission" date="2020-08" db="EMBL/GenBank/DDBJ databases">
        <title>Genomic Encyclopedia of Type Strains, Phase IV (KMG-IV): sequencing the most valuable type-strain genomes for metagenomic binning, comparative biology and taxonomic classification.</title>
        <authorList>
            <person name="Goeker M."/>
        </authorList>
    </citation>
    <scope>NUCLEOTIDE SEQUENCE [LARGE SCALE GENOMIC DNA]</scope>
    <source>
        <strain evidence="4 5">DSM 100211</strain>
    </source>
</reference>
<feature type="domain" description="Sugar fermentation stimulation protein C-terminal" evidence="2">
    <location>
        <begin position="83"/>
        <end position="220"/>
    </location>
</feature>
<dbReference type="InterPro" id="IPR040452">
    <property type="entry name" value="SfsA_C"/>
</dbReference>
<evidence type="ECO:0000259" key="2">
    <source>
        <dbReference type="Pfam" id="PF03749"/>
    </source>
</evidence>
<dbReference type="Pfam" id="PF17746">
    <property type="entry name" value="SfsA_N"/>
    <property type="match status" value="1"/>
</dbReference>
<protein>
    <recommendedName>
        <fullName evidence="1">Sugar fermentation stimulation protein homolog</fullName>
    </recommendedName>
</protein>
<dbReference type="PANTHER" id="PTHR30545:SF2">
    <property type="entry name" value="SUGAR FERMENTATION STIMULATION PROTEIN A"/>
    <property type="match status" value="1"/>
</dbReference>